<dbReference type="GO" id="GO:0046872">
    <property type="term" value="F:metal ion binding"/>
    <property type="evidence" value="ECO:0007669"/>
    <property type="project" value="UniProtKB-UniRule"/>
</dbReference>
<evidence type="ECO:0000256" key="8">
    <source>
        <dbReference type="ARBA" id="ARBA00023211"/>
    </source>
</evidence>
<comment type="cofactor">
    <cofactor evidence="10">
        <name>Mg(2+)</name>
        <dbReference type="ChEBI" id="CHEBI:18420"/>
    </cofactor>
    <cofactor evidence="10">
        <name>Mn(2+)</name>
        <dbReference type="ChEBI" id="CHEBI:29035"/>
    </cofactor>
</comment>
<evidence type="ECO:0000256" key="2">
    <source>
        <dbReference type="ARBA" id="ARBA00022723"/>
    </source>
</evidence>
<evidence type="ECO:0000256" key="5">
    <source>
        <dbReference type="ARBA" id="ARBA00022842"/>
    </source>
</evidence>
<dbReference type="InterPro" id="IPR042206">
    <property type="entry name" value="CRISPR-assoc_Cas1_C"/>
</dbReference>
<dbReference type="PANTHER" id="PTHR34353">
    <property type="entry name" value="CRISPR-ASSOCIATED ENDONUCLEASE CAS1 1"/>
    <property type="match status" value="1"/>
</dbReference>
<comment type="subunit">
    <text evidence="9 10">Homodimer, forms a heterotetramer with a Cas2 homodimer.</text>
</comment>
<keyword evidence="7 10" id="KW-0238">DNA-binding</keyword>
<evidence type="ECO:0000256" key="7">
    <source>
        <dbReference type="ARBA" id="ARBA00023125"/>
    </source>
</evidence>
<keyword evidence="1 10" id="KW-0540">Nuclease</keyword>
<keyword evidence="6 10" id="KW-0051">Antiviral defense</keyword>
<dbReference type="NCBIfam" id="TIGR00287">
    <property type="entry name" value="cas1"/>
    <property type="match status" value="1"/>
</dbReference>
<evidence type="ECO:0000313" key="11">
    <source>
        <dbReference type="EMBL" id="CDF59224.1"/>
    </source>
</evidence>
<dbReference type="EMBL" id="CAVN010000149">
    <property type="protein sequence ID" value="CDF59224.1"/>
    <property type="molecule type" value="Genomic_DNA"/>
</dbReference>
<comment type="function">
    <text evidence="10">CRISPR (clustered regularly interspaced short palindromic repeat), is an adaptive immune system that provides protection against mobile genetic elements (viruses, transposable elements and conjugative plasmids). CRISPR clusters contain spacers, sequences complementary to antecedent mobile elements, and target invading nucleic acids. CRISPR clusters are transcribed and processed into CRISPR RNA (crRNA). Acts as a dsDNA endonuclease. Involved in the integration of spacer DNA into the CRISPR cassette.</text>
</comment>
<evidence type="ECO:0000313" key="12">
    <source>
        <dbReference type="Proteomes" id="UP000014923"/>
    </source>
</evidence>
<dbReference type="GO" id="GO:0003677">
    <property type="term" value="F:DNA binding"/>
    <property type="evidence" value="ECO:0007669"/>
    <property type="project" value="UniProtKB-KW"/>
</dbReference>
<dbReference type="GO" id="GO:0004519">
    <property type="term" value="F:endonuclease activity"/>
    <property type="evidence" value="ECO:0007669"/>
    <property type="project" value="UniProtKB-UniRule"/>
</dbReference>
<dbReference type="Proteomes" id="UP000014923">
    <property type="component" value="Unassembled WGS sequence"/>
</dbReference>
<evidence type="ECO:0000256" key="1">
    <source>
        <dbReference type="ARBA" id="ARBA00022722"/>
    </source>
</evidence>
<gene>
    <name evidence="10" type="primary">cas1</name>
    <name evidence="11" type="ORF">TCEL_02292</name>
</gene>
<dbReference type="Gene3D" id="3.100.10.20">
    <property type="entry name" value="CRISPR-associated endonuclease Cas1, N-terminal domain"/>
    <property type="match status" value="1"/>
</dbReference>
<dbReference type="GO" id="GO:0051607">
    <property type="term" value="P:defense response to virus"/>
    <property type="evidence" value="ECO:0007669"/>
    <property type="project" value="UniProtKB-UniRule"/>
</dbReference>
<dbReference type="InterPro" id="IPR042211">
    <property type="entry name" value="CRISPR-assoc_Cas1_N"/>
</dbReference>
<name>R7RT49_9CLOT</name>
<dbReference type="EC" id="3.1.-.-" evidence="10"/>
<dbReference type="GO" id="GO:0016787">
    <property type="term" value="F:hydrolase activity"/>
    <property type="evidence" value="ECO:0007669"/>
    <property type="project" value="UniProtKB-KW"/>
</dbReference>
<feature type="binding site" evidence="10">
    <location>
        <position position="232"/>
    </location>
    <ligand>
        <name>Mn(2+)</name>
        <dbReference type="ChEBI" id="CHEBI:29035"/>
    </ligand>
</feature>
<dbReference type="PANTHER" id="PTHR34353:SF2">
    <property type="entry name" value="CRISPR-ASSOCIATED ENDONUCLEASE CAS1 1"/>
    <property type="match status" value="1"/>
</dbReference>
<dbReference type="CDD" id="cd09634">
    <property type="entry name" value="Cas1_I-II-III"/>
    <property type="match status" value="1"/>
</dbReference>
<evidence type="ECO:0000256" key="9">
    <source>
        <dbReference type="ARBA" id="ARBA00038592"/>
    </source>
</evidence>
<comment type="similarity">
    <text evidence="10">Belongs to the CRISPR-associated endonuclease Cas1 family.</text>
</comment>
<comment type="caution">
    <text evidence="11">The sequence shown here is derived from an EMBL/GenBank/DDBJ whole genome shotgun (WGS) entry which is preliminary data.</text>
</comment>
<reference evidence="11" key="1">
    <citation type="submission" date="2013-03" db="EMBL/GenBank/DDBJ databases">
        <title>Draft genome sequence of the hydrogen-ethanol-producing anaerobic alkalithermophilic Caloramator celere.</title>
        <authorList>
            <person name="Ciranna A."/>
            <person name="Larjo A."/>
            <person name="Kivisto A."/>
            <person name="Santala V."/>
            <person name="Roos C."/>
            <person name="Karp M."/>
        </authorList>
    </citation>
    <scope>NUCLEOTIDE SEQUENCE [LARGE SCALE GENOMIC DNA]</scope>
    <source>
        <strain evidence="11">DSM 8682</strain>
    </source>
</reference>
<keyword evidence="2 10" id="KW-0479">Metal-binding</keyword>
<dbReference type="Gene3D" id="1.20.120.920">
    <property type="entry name" value="CRISPR-associated endonuclease Cas1, C-terminal domain"/>
    <property type="match status" value="1"/>
</dbReference>
<evidence type="ECO:0000256" key="10">
    <source>
        <dbReference type="HAMAP-Rule" id="MF_01470"/>
    </source>
</evidence>
<keyword evidence="8 10" id="KW-0464">Manganese</keyword>
<dbReference type="RefSeq" id="WP_018666483.1">
    <property type="nucleotide sequence ID" value="NZ_HF952039.1"/>
</dbReference>
<evidence type="ECO:0000256" key="3">
    <source>
        <dbReference type="ARBA" id="ARBA00022759"/>
    </source>
</evidence>
<accession>R7RT49</accession>
<dbReference type="InterPro" id="IPR050646">
    <property type="entry name" value="Cas1"/>
</dbReference>
<keyword evidence="5 10" id="KW-0460">Magnesium</keyword>
<protein>
    <recommendedName>
        <fullName evidence="10">CRISPR-associated endonuclease Cas1</fullName>
        <ecNumber evidence="10">3.1.-.-</ecNumber>
    </recommendedName>
</protein>
<dbReference type="Pfam" id="PF01867">
    <property type="entry name" value="Cas_Cas1"/>
    <property type="match status" value="1"/>
</dbReference>
<dbReference type="HAMAP" id="MF_01470">
    <property type="entry name" value="Cas1"/>
    <property type="match status" value="1"/>
</dbReference>
<keyword evidence="3 10" id="KW-0255">Endonuclease</keyword>
<evidence type="ECO:0000256" key="4">
    <source>
        <dbReference type="ARBA" id="ARBA00022801"/>
    </source>
</evidence>
<feature type="binding site" evidence="10">
    <location>
        <position position="217"/>
    </location>
    <ligand>
        <name>Mn(2+)</name>
        <dbReference type="ChEBI" id="CHEBI:29035"/>
    </ligand>
</feature>
<dbReference type="HOGENOM" id="CLU_052779_1_0_9"/>
<keyword evidence="4 10" id="KW-0378">Hydrolase</keyword>
<dbReference type="eggNOG" id="COG1518">
    <property type="taxonomic scope" value="Bacteria"/>
</dbReference>
<dbReference type="AlphaFoldDB" id="R7RT49"/>
<sequence>MNTLFIDQYNGQISKSGEVLFLKDINTEIKLLDVDDIVILSRATLTTPAVHFLMDKKIYVHFLTQDAKYKGSIIPPLGKNINLRVIQYKAYDSNRLYLAKRFIFGKVKNQITMLYRWQKIYNKFLQTEIDEIKSIKAKILEADNIEELMGYEGIISRIYFEAFRKVIPEEFTFNSRSRRPPKDEINALLSYTYTIFLTKCISSLITAGLDPYLGFLHSCVYGRPALALDMLEEIRPIADAFVLNLIRNGEIEKGDFEEKLGAYYLNSDARLKYFKRIKERFERQTSHVLAKEKIPFQKVILLQSRMLVKYLIGDFDEYIPYTFK</sequence>
<feature type="binding site" evidence="10">
    <location>
        <position position="152"/>
    </location>
    <ligand>
        <name>Mn(2+)</name>
        <dbReference type="ChEBI" id="CHEBI:29035"/>
    </ligand>
</feature>
<keyword evidence="12" id="KW-1185">Reference proteome</keyword>
<proteinExistence type="inferred from homology"/>
<dbReference type="InterPro" id="IPR002729">
    <property type="entry name" value="CRISPR-assoc_Cas1"/>
</dbReference>
<evidence type="ECO:0000256" key="6">
    <source>
        <dbReference type="ARBA" id="ARBA00023118"/>
    </source>
</evidence>
<organism evidence="11 12">
    <name type="scientific">Thermobrachium celere DSM 8682</name>
    <dbReference type="NCBI Taxonomy" id="941824"/>
    <lineage>
        <taxon>Bacteria</taxon>
        <taxon>Bacillati</taxon>
        <taxon>Bacillota</taxon>
        <taxon>Clostridia</taxon>
        <taxon>Eubacteriales</taxon>
        <taxon>Clostridiaceae</taxon>
        <taxon>Thermobrachium</taxon>
    </lineage>
</organism>
<dbReference type="GO" id="GO:0043571">
    <property type="term" value="P:maintenance of CRISPR repeat elements"/>
    <property type="evidence" value="ECO:0007669"/>
    <property type="project" value="UniProtKB-UniRule"/>
</dbReference>